<keyword evidence="10" id="KW-1185">Reference proteome</keyword>
<feature type="transmembrane region" description="Helical" evidence="7">
    <location>
        <begin position="235"/>
        <end position="254"/>
    </location>
</feature>
<gene>
    <name evidence="9" type="ORF">Dac01nite_13290</name>
</gene>
<feature type="transmembrane region" description="Helical" evidence="7">
    <location>
        <begin position="142"/>
        <end position="162"/>
    </location>
</feature>
<dbReference type="SUPFAM" id="SSF103481">
    <property type="entry name" value="Multidrug resistance efflux transporter EmrE"/>
    <property type="match status" value="2"/>
</dbReference>
<comment type="similarity">
    <text evidence="2">Belongs to the EamA transporter family.</text>
</comment>
<evidence type="ECO:0000256" key="7">
    <source>
        <dbReference type="SAM" id="Phobius"/>
    </source>
</evidence>
<dbReference type="InterPro" id="IPR050638">
    <property type="entry name" value="AA-Vitamin_Transporters"/>
</dbReference>
<keyword evidence="5 7" id="KW-0472">Membrane</keyword>
<evidence type="ECO:0000256" key="5">
    <source>
        <dbReference type="ARBA" id="ARBA00023136"/>
    </source>
</evidence>
<feature type="transmembrane region" description="Helical" evidence="7">
    <location>
        <begin position="118"/>
        <end position="136"/>
    </location>
</feature>
<evidence type="ECO:0000256" key="2">
    <source>
        <dbReference type="ARBA" id="ARBA00007362"/>
    </source>
</evidence>
<feature type="transmembrane region" description="Helical" evidence="7">
    <location>
        <begin position="34"/>
        <end position="52"/>
    </location>
</feature>
<evidence type="ECO:0000256" key="1">
    <source>
        <dbReference type="ARBA" id="ARBA00004141"/>
    </source>
</evidence>
<feature type="transmembrane region" description="Helical" evidence="7">
    <location>
        <begin position="169"/>
        <end position="193"/>
    </location>
</feature>
<keyword evidence="3 7" id="KW-0812">Transmembrane</keyword>
<feature type="compositionally biased region" description="Basic residues" evidence="6">
    <location>
        <begin position="332"/>
        <end position="347"/>
    </location>
</feature>
<dbReference type="InterPro" id="IPR037185">
    <property type="entry name" value="EmrE-like"/>
</dbReference>
<comment type="caution">
    <text evidence="9">The sequence shown here is derived from an EMBL/GenBank/DDBJ whole genome shotgun (WGS) entry which is preliminary data.</text>
</comment>
<evidence type="ECO:0000259" key="8">
    <source>
        <dbReference type="Pfam" id="PF00892"/>
    </source>
</evidence>
<reference evidence="9" key="1">
    <citation type="submission" date="2021-01" db="EMBL/GenBank/DDBJ databases">
        <title>Whole genome shotgun sequence of Demequina activiva NBRC 110675.</title>
        <authorList>
            <person name="Komaki H."/>
            <person name="Tamura T."/>
        </authorList>
    </citation>
    <scope>NUCLEOTIDE SEQUENCE</scope>
    <source>
        <strain evidence="9">NBRC 110675</strain>
    </source>
</reference>
<dbReference type="PANTHER" id="PTHR32322:SF2">
    <property type="entry name" value="EAMA DOMAIN-CONTAINING PROTEIN"/>
    <property type="match status" value="1"/>
</dbReference>
<dbReference type="EMBL" id="BONR01000002">
    <property type="protein sequence ID" value="GIG54577.1"/>
    <property type="molecule type" value="Genomic_DNA"/>
</dbReference>
<feature type="compositionally biased region" description="Basic and acidic residues" evidence="6">
    <location>
        <begin position="296"/>
        <end position="305"/>
    </location>
</feature>
<organism evidence="9 10">
    <name type="scientific">Demequina activiva</name>
    <dbReference type="NCBI Taxonomy" id="1582364"/>
    <lineage>
        <taxon>Bacteria</taxon>
        <taxon>Bacillati</taxon>
        <taxon>Actinomycetota</taxon>
        <taxon>Actinomycetes</taxon>
        <taxon>Micrococcales</taxon>
        <taxon>Demequinaceae</taxon>
        <taxon>Demequina</taxon>
    </lineage>
</organism>
<feature type="domain" description="EamA" evidence="8">
    <location>
        <begin position="7"/>
        <end position="133"/>
    </location>
</feature>
<accession>A0A919Q1P9</accession>
<feature type="domain" description="EamA" evidence="8">
    <location>
        <begin position="144"/>
        <end position="275"/>
    </location>
</feature>
<dbReference type="AlphaFoldDB" id="A0A919Q1P9"/>
<comment type="subcellular location">
    <subcellularLocation>
        <location evidence="1">Membrane</location>
        <topology evidence="1">Multi-pass membrane protein</topology>
    </subcellularLocation>
</comment>
<dbReference type="PANTHER" id="PTHR32322">
    <property type="entry name" value="INNER MEMBRANE TRANSPORTER"/>
    <property type="match status" value="1"/>
</dbReference>
<proteinExistence type="inferred from homology"/>
<evidence type="ECO:0000256" key="6">
    <source>
        <dbReference type="SAM" id="MobiDB-lite"/>
    </source>
</evidence>
<protein>
    <submittedName>
        <fullName evidence="9">ABC transporter permease</fullName>
    </submittedName>
</protein>
<evidence type="ECO:0000313" key="10">
    <source>
        <dbReference type="Proteomes" id="UP000652354"/>
    </source>
</evidence>
<evidence type="ECO:0000313" key="9">
    <source>
        <dbReference type="EMBL" id="GIG54577.1"/>
    </source>
</evidence>
<name>A0A919Q1P9_9MICO</name>
<dbReference type="Proteomes" id="UP000652354">
    <property type="component" value="Unassembled WGS sequence"/>
</dbReference>
<sequence>MNRTPLVLATAVAPLLWGTTYLTTTELLPPDRPLLASVVRALPAGLVLLALTRTLPRGVWWWRSLLLGALNIGAFFALLFASAYRLPGGVSATLGAVHPLIVAALAVLVLHEPGRRRTWIAAGMGLAGVAMLVMTPGASVDAVGVAAGLLAGASTAWGVILTKRWGRPVGLVAFTSWQLIWGGLLLVVPMLALEGLPARLSVHHGIGFAWLMTAGAIVSYLLWFRGVLALPASQVSVLTFLAPLTAALLGWGVLGETLSLVQFAGALVILGSVLVSQLRPRSRRTLDPASPGSRHGRGDLSDHGLRRTATAGSRHRRHRSGRTATTPPASRNARHRRATGAAPRRRG</sequence>
<feature type="transmembrane region" description="Helical" evidence="7">
    <location>
        <begin position="260"/>
        <end position="278"/>
    </location>
</feature>
<feature type="transmembrane region" description="Helical" evidence="7">
    <location>
        <begin position="64"/>
        <end position="84"/>
    </location>
</feature>
<dbReference type="GO" id="GO:0016020">
    <property type="term" value="C:membrane"/>
    <property type="evidence" value="ECO:0007669"/>
    <property type="project" value="UniProtKB-SubCell"/>
</dbReference>
<dbReference type="InterPro" id="IPR000620">
    <property type="entry name" value="EamA_dom"/>
</dbReference>
<keyword evidence="4 7" id="KW-1133">Transmembrane helix</keyword>
<feature type="transmembrane region" description="Helical" evidence="7">
    <location>
        <begin position="205"/>
        <end position="223"/>
    </location>
</feature>
<feature type="transmembrane region" description="Helical" evidence="7">
    <location>
        <begin position="90"/>
        <end position="111"/>
    </location>
</feature>
<dbReference type="Pfam" id="PF00892">
    <property type="entry name" value="EamA"/>
    <property type="match status" value="2"/>
</dbReference>
<dbReference type="RefSeq" id="WP_203654735.1">
    <property type="nucleotide sequence ID" value="NZ_BONR01000002.1"/>
</dbReference>
<feature type="region of interest" description="Disordered" evidence="6">
    <location>
        <begin position="281"/>
        <end position="347"/>
    </location>
</feature>
<evidence type="ECO:0000256" key="4">
    <source>
        <dbReference type="ARBA" id="ARBA00022989"/>
    </source>
</evidence>
<evidence type="ECO:0000256" key="3">
    <source>
        <dbReference type="ARBA" id="ARBA00022692"/>
    </source>
</evidence>